<dbReference type="InterPro" id="IPR050131">
    <property type="entry name" value="Peptidase_S8_subtilisin-like"/>
</dbReference>
<dbReference type="AlphaFoldDB" id="A0A1Y0EJI7"/>
<comment type="similarity">
    <text evidence="1 5">Belongs to the peptidase S8 family.</text>
</comment>
<dbReference type="InterPro" id="IPR000209">
    <property type="entry name" value="Peptidase_S8/S53_dom"/>
</dbReference>
<evidence type="ECO:0000256" key="4">
    <source>
        <dbReference type="ARBA" id="ARBA00022825"/>
    </source>
</evidence>
<evidence type="ECO:0000313" key="10">
    <source>
        <dbReference type="Proteomes" id="UP000196138"/>
    </source>
</evidence>
<dbReference type="EMBL" id="CP021455">
    <property type="protein sequence ID" value="ARU03803.1"/>
    <property type="molecule type" value="Genomic_DNA"/>
</dbReference>
<organism evidence="9 10">
    <name type="scientific">Comamonas serinivorans</name>
    <dbReference type="NCBI Taxonomy" id="1082851"/>
    <lineage>
        <taxon>Bacteria</taxon>
        <taxon>Pseudomonadati</taxon>
        <taxon>Pseudomonadota</taxon>
        <taxon>Betaproteobacteria</taxon>
        <taxon>Burkholderiales</taxon>
        <taxon>Comamonadaceae</taxon>
        <taxon>Comamonas</taxon>
    </lineage>
</organism>
<keyword evidence="3 5" id="KW-0378">Hydrolase</keyword>
<evidence type="ECO:0000256" key="6">
    <source>
        <dbReference type="SAM" id="MobiDB-lite"/>
    </source>
</evidence>
<evidence type="ECO:0000256" key="2">
    <source>
        <dbReference type="ARBA" id="ARBA00022670"/>
    </source>
</evidence>
<dbReference type="InterPro" id="IPR036852">
    <property type="entry name" value="Peptidase_S8/S53_dom_sf"/>
</dbReference>
<feature type="active site" description="Charge relay system" evidence="5">
    <location>
        <position position="166"/>
    </location>
</feature>
<dbReference type="GO" id="GO:0006508">
    <property type="term" value="P:proteolysis"/>
    <property type="evidence" value="ECO:0007669"/>
    <property type="project" value="UniProtKB-KW"/>
</dbReference>
<keyword evidence="2 5" id="KW-0645">Protease</keyword>
<feature type="region of interest" description="Disordered" evidence="6">
    <location>
        <begin position="33"/>
        <end position="63"/>
    </location>
</feature>
<evidence type="ECO:0000256" key="5">
    <source>
        <dbReference type="PROSITE-ProRule" id="PRU01240"/>
    </source>
</evidence>
<dbReference type="PROSITE" id="PS00138">
    <property type="entry name" value="SUBTILASE_SER"/>
    <property type="match status" value="1"/>
</dbReference>
<dbReference type="PROSITE" id="PS51892">
    <property type="entry name" value="SUBTILASE"/>
    <property type="match status" value="1"/>
</dbReference>
<keyword evidence="4 5" id="KW-0720">Serine protease</keyword>
<dbReference type="KEGG" id="cser:CCO03_03090"/>
<dbReference type="Gene3D" id="3.40.50.200">
    <property type="entry name" value="Peptidase S8/S53 domain"/>
    <property type="match status" value="1"/>
</dbReference>
<gene>
    <name evidence="9" type="ORF">CCO03_03090</name>
</gene>
<feature type="domain" description="Peptidase S8/S53" evidence="8">
    <location>
        <begin position="159"/>
        <end position="403"/>
    </location>
</feature>
<feature type="chain" id="PRO_5010994126" description="Peptidase S8/S53 domain-containing protein" evidence="7">
    <location>
        <begin position="27"/>
        <end position="414"/>
    </location>
</feature>
<dbReference type="PANTHER" id="PTHR43806">
    <property type="entry name" value="PEPTIDASE S8"/>
    <property type="match status" value="1"/>
</dbReference>
<dbReference type="SUPFAM" id="SSF52743">
    <property type="entry name" value="Subtilisin-like"/>
    <property type="match status" value="1"/>
</dbReference>
<dbReference type="RefSeq" id="WP_087277122.1">
    <property type="nucleotide sequence ID" value="NZ_CP021455.1"/>
</dbReference>
<reference evidence="9 10" key="1">
    <citation type="submission" date="2017-05" db="EMBL/GenBank/DDBJ databases">
        <authorList>
            <person name="Song R."/>
            <person name="Chenine A.L."/>
            <person name="Ruprecht R.M."/>
        </authorList>
    </citation>
    <scope>NUCLEOTIDE SEQUENCE [LARGE SCALE GENOMIC DNA]</scope>
    <source>
        <strain evidence="9 10">DSM 26136</strain>
    </source>
</reference>
<dbReference type="CDD" id="cd05561">
    <property type="entry name" value="Peptidases_S8_4"/>
    <property type="match status" value="1"/>
</dbReference>
<dbReference type="OrthoDB" id="5405281at2"/>
<accession>A0A1Y0EJI7</accession>
<keyword evidence="7" id="KW-0732">Signal</keyword>
<proteinExistence type="inferred from homology"/>
<protein>
    <recommendedName>
        <fullName evidence="8">Peptidase S8/S53 domain-containing protein</fullName>
    </recommendedName>
</protein>
<sequence>MSVLLHSMARLGLVMALCLAPFLPGAESSLPGVTVWADDDDEGDDDDDDDDDRPAQRPRPQPRVELVASGLTAAQLSTLQRGGWRLLGQRANGLLTQPVVWLLAPAGLSDPVGRLRQLAPGATVDRNHRYRSNQGRAAPAPPAHFSQVGWSATRRCTQAVPIGLIDTRVDLAHPALRGAQVQAVALPAASGSAPSARRPSTAAHGTAVASLLVGQTPELPGLLPRSRLLVVDAFHRDAQGQERLDAWDLVAALDTLAQRGARVINMSFAGEHNAVVAQALAAVHARQIVTVAAVGNRGPGAAPQFPAAFPQVIGVTAVDAGNRIYPRAGRGAHVDLAAPGVGLQTAASGRARARSGTSFAAPVVTAAVATLLTHTPPASVAQALATQASDLGPPGHDRTFGHGLLQVQRWCAVH</sequence>
<dbReference type="GO" id="GO:0004252">
    <property type="term" value="F:serine-type endopeptidase activity"/>
    <property type="evidence" value="ECO:0007669"/>
    <property type="project" value="UniProtKB-UniRule"/>
</dbReference>
<dbReference type="Proteomes" id="UP000196138">
    <property type="component" value="Chromosome"/>
</dbReference>
<evidence type="ECO:0000313" key="9">
    <source>
        <dbReference type="EMBL" id="ARU03803.1"/>
    </source>
</evidence>
<keyword evidence="10" id="KW-1185">Reference proteome</keyword>
<feature type="active site" description="Charge relay system" evidence="5">
    <location>
        <position position="204"/>
    </location>
</feature>
<dbReference type="InterPro" id="IPR015500">
    <property type="entry name" value="Peptidase_S8_subtilisin-rel"/>
</dbReference>
<evidence type="ECO:0000256" key="3">
    <source>
        <dbReference type="ARBA" id="ARBA00022801"/>
    </source>
</evidence>
<dbReference type="PRINTS" id="PR00723">
    <property type="entry name" value="SUBTILISIN"/>
</dbReference>
<evidence type="ECO:0000256" key="1">
    <source>
        <dbReference type="ARBA" id="ARBA00011073"/>
    </source>
</evidence>
<feature type="compositionally biased region" description="Acidic residues" evidence="6">
    <location>
        <begin position="37"/>
        <end position="52"/>
    </location>
</feature>
<evidence type="ECO:0000256" key="7">
    <source>
        <dbReference type="SAM" id="SignalP"/>
    </source>
</evidence>
<feature type="active site" description="Charge relay system" evidence="5">
    <location>
        <position position="358"/>
    </location>
</feature>
<name>A0A1Y0EJI7_9BURK</name>
<feature type="signal peptide" evidence="7">
    <location>
        <begin position="1"/>
        <end position="26"/>
    </location>
</feature>
<dbReference type="Pfam" id="PF00082">
    <property type="entry name" value="Peptidase_S8"/>
    <property type="match status" value="1"/>
</dbReference>
<dbReference type="PANTHER" id="PTHR43806:SF11">
    <property type="entry name" value="CEREVISIN-RELATED"/>
    <property type="match status" value="1"/>
</dbReference>
<evidence type="ECO:0000259" key="8">
    <source>
        <dbReference type="Pfam" id="PF00082"/>
    </source>
</evidence>
<dbReference type="InterPro" id="IPR023828">
    <property type="entry name" value="Peptidase_S8_Ser-AS"/>
</dbReference>